<name>W9BZ18_SCLBF</name>
<dbReference type="HOGENOM" id="CLU_1993932_0_0_1"/>
<reference evidence="1" key="1">
    <citation type="journal article" date="2014" name="Genome Announc.">
        <title>Draft genome sequence of Sclerotinia borealis, a psychrophilic plant pathogenic fungus.</title>
        <authorList>
            <person name="Mardanov A.V."/>
            <person name="Beletsky A.V."/>
            <person name="Kadnikov V.V."/>
            <person name="Ignatov A.N."/>
            <person name="Ravin N.V."/>
        </authorList>
    </citation>
    <scope>NUCLEOTIDE SEQUENCE [LARGE SCALE GENOMIC DNA]</scope>
    <source>
        <strain evidence="1">F-4128</strain>
    </source>
</reference>
<sequence length="125" mass="14547">MIFDITDDFCNLDFEDHEGRLIEFDTQELLDKANSLHSGFKIFPRHDNPDFELSETSVSFWKTRAPVVGIVAYFDDDWAWRELGMKCAEPRIWLPDLEASLPVHMDRTVLDKYKGLAQILEGAPW</sequence>
<gene>
    <name evidence="1" type="ORF">SBOR_9815</name>
</gene>
<comment type="caution">
    <text evidence="1">The sequence shown here is derived from an EMBL/GenBank/DDBJ whole genome shotgun (WGS) entry which is preliminary data.</text>
</comment>
<dbReference type="Proteomes" id="UP000019487">
    <property type="component" value="Unassembled WGS sequence"/>
</dbReference>
<evidence type="ECO:0000313" key="2">
    <source>
        <dbReference type="Proteomes" id="UP000019487"/>
    </source>
</evidence>
<accession>W9BZ18</accession>
<protein>
    <submittedName>
        <fullName evidence="1">Uncharacterized protein</fullName>
    </submittedName>
</protein>
<keyword evidence="2" id="KW-1185">Reference proteome</keyword>
<evidence type="ECO:0000313" key="1">
    <source>
        <dbReference type="EMBL" id="ESZ89802.1"/>
    </source>
</evidence>
<organism evidence="1 2">
    <name type="scientific">Sclerotinia borealis (strain F-4128)</name>
    <dbReference type="NCBI Taxonomy" id="1432307"/>
    <lineage>
        <taxon>Eukaryota</taxon>
        <taxon>Fungi</taxon>
        <taxon>Dikarya</taxon>
        <taxon>Ascomycota</taxon>
        <taxon>Pezizomycotina</taxon>
        <taxon>Leotiomycetes</taxon>
        <taxon>Helotiales</taxon>
        <taxon>Sclerotiniaceae</taxon>
        <taxon>Sclerotinia</taxon>
    </lineage>
</organism>
<proteinExistence type="predicted"/>
<dbReference type="OrthoDB" id="3499536at2759"/>
<dbReference type="EMBL" id="AYSA01000776">
    <property type="protein sequence ID" value="ESZ89802.1"/>
    <property type="molecule type" value="Genomic_DNA"/>
</dbReference>
<dbReference type="AlphaFoldDB" id="W9BZ18"/>